<dbReference type="InterPro" id="IPR013154">
    <property type="entry name" value="ADH-like_N"/>
</dbReference>
<dbReference type="PANTHER" id="PTHR44154:SF1">
    <property type="entry name" value="QUINONE OXIDOREDUCTASE"/>
    <property type="match status" value="1"/>
</dbReference>
<comment type="caution">
    <text evidence="3">The sequence shown here is derived from an EMBL/GenBank/DDBJ whole genome shotgun (WGS) entry which is preliminary data.</text>
</comment>
<evidence type="ECO:0000256" key="1">
    <source>
        <dbReference type="ARBA" id="ARBA00022857"/>
    </source>
</evidence>
<dbReference type="GO" id="GO:0016491">
    <property type="term" value="F:oxidoreductase activity"/>
    <property type="evidence" value="ECO:0007669"/>
    <property type="project" value="InterPro"/>
</dbReference>
<feature type="domain" description="Enoyl reductase (ER)" evidence="2">
    <location>
        <begin position="10"/>
        <end position="321"/>
    </location>
</feature>
<dbReference type="InterPro" id="IPR020843">
    <property type="entry name" value="ER"/>
</dbReference>
<gene>
    <name evidence="3" type="ORF">FJ693_15260</name>
</gene>
<evidence type="ECO:0000313" key="4">
    <source>
        <dbReference type="Proteomes" id="UP000318693"/>
    </source>
</evidence>
<evidence type="ECO:0000313" key="3">
    <source>
        <dbReference type="EMBL" id="TRW44062.1"/>
    </source>
</evidence>
<dbReference type="AlphaFoldDB" id="A0A552WMT7"/>
<dbReference type="Proteomes" id="UP000318693">
    <property type="component" value="Unassembled WGS sequence"/>
</dbReference>
<dbReference type="Pfam" id="PF08240">
    <property type="entry name" value="ADH_N"/>
    <property type="match status" value="1"/>
</dbReference>
<dbReference type="Gene3D" id="3.90.180.10">
    <property type="entry name" value="Medium-chain alcohol dehydrogenases, catalytic domain"/>
    <property type="match status" value="1"/>
</dbReference>
<dbReference type="InterPro" id="IPR036291">
    <property type="entry name" value="NAD(P)-bd_dom_sf"/>
</dbReference>
<accession>A0A552WMT7</accession>
<dbReference type="InterPro" id="IPR013149">
    <property type="entry name" value="ADH-like_C"/>
</dbReference>
<dbReference type="CDD" id="cd08253">
    <property type="entry name" value="zeta_crystallin"/>
    <property type="match status" value="1"/>
</dbReference>
<protein>
    <submittedName>
        <fullName evidence="3">NADPH:quinone reductase</fullName>
    </submittedName>
</protein>
<dbReference type="EMBL" id="VJXR01000056">
    <property type="protein sequence ID" value="TRW44062.1"/>
    <property type="molecule type" value="Genomic_DNA"/>
</dbReference>
<keyword evidence="4" id="KW-1185">Reference proteome</keyword>
<proteinExistence type="predicted"/>
<keyword evidence="1" id="KW-0521">NADP</keyword>
<dbReference type="InterPro" id="IPR051603">
    <property type="entry name" value="Zinc-ADH_QOR/CCCR"/>
</dbReference>
<dbReference type="InterPro" id="IPR011032">
    <property type="entry name" value="GroES-like_sf"/>
</dbReference>
<name>A0A552WMT7_9MICO</name>
<reference evidence="3 4" key="1">
    <citation type="submission" date="2019-07" db="EMBL/GenBank/DDBJ databases">
        <title>Georgenia wutianyii sp. nov. and Georgenia *** sp. nov. isolated from plateau pika (Ochotona curzoniae) in the Qinghai-Tibet plateau of China.</title>
        <authorList>
            <person name="Tian Z."/>
        </authorList>
    </citation>
    <scope>NUCLEOTIDE SEQUENCE [LARGE SCALE GENOMIC DNA]</scope>
    <source>
        <strain evidence="3 4">Z446</strain>
    </source>
</reference>
<dbReference type="SMART" id="SM00829">
    <property type="entry name" value="PKS_ER"/>
    <property type="match status" value="1"/>
</dbReference>
<organism evidence="3 4">
    <name type="scientific">Georgenia yuyongxinii</name>
    <dbReference type="NCBI Taxonomy" id="2589797"/>
    <lineage>
        <taxon>Bacteria</taxon>
        <taxon>Bacillati</taxon>
        <taxon>Actinomycetota</taxon>
        <taxon>Actinomycetes</taxon>
        <taxon>Micrococcales</taxon>
        <taxon>Bogoriellaceae</taxon>
        <taxon>Georgenia</taxon>
    </lineage>
</organism>
<evidence type="ECO:0000259" key="2">
    <source>
        <dbReference type="SMART" id="SM00829"/>
    </source>
</evidence>
<sequence>MLAAYVPVPGPVETIRVGEVPVPPLGANEVLVTVETVAADPVDTLVRSGAYPTPVQQPLVLGRDLVGTVLEAGSAVTDFKPGDRVWSNSMGHDGRQGSFAQYASVPAPRLYHLPAHVDPRLAVAVAHPAATAYLAWFVRARLRPGETVLVGGGAGNVGTAATQLAVRAGVRVLATARPEDQERCRAAGADVVLDYRDPHLATAVLDHAPDGVDVVWDTSGRQDIEVSATAVADGGRIVVTAAPERATTVPLRRLYTRDVAVLGMVISRARSRDLAAAAAVINQMLTENRLTARILAELPLEAAAHTHRLLESDDVAGRLLLHPWNREGETVWTGQAS</sequence>
<dbReference type="SUPFAM" id="SSF50129">
    <property type="entry name" value="GroES-like"/>
    <property type="match status" value="1"/>
</dbReference>
<dbReference type="SUPFAM" id="SSF51735">
    <property type="entry name" value="NAD(P)-binding Rossmann-fold domains"/>
    <property type="match status" value="1"/>
</dbReference>
<dbReference type="Gene3D" id="3.40.50.720">
    <property type="entry name" value="NAD(P)-binding Rossmann-like Domain"/>
    <property type="match status" value="1"/>
</dbReference>
<dbReference type="Pfam" id="PF00107">
    <property type="entry name" value="ADH_zinc_N"/>
    <property type="match status" value="1"/>
</dbReference>
<dbReference type="PANTHER" id="PTHR44154">
    <property type="entry name" value="QUINONE OXIDOREDUCTASE"/>
    <property type="match status" value="1"/>
</dbReference>